<evidence type="ECO:0000313" key="2">
    <source>
        <dbReference type="Proteomes" id="UP000015453"/>
    </source>
</evidence>
<gene>
    <name evidence="1" type="ORF">M569_02129</name>
</gene>
<accession>S8EJ38</accession>
<dbReference type="Proteomes" id="UP000015453">
    <property type="component" value="Unassembled WGS sequence"/>
</dbReference>
<dbReference type="EMBL" id="AUSU01000765">
    <property type="protein sequence ID" value="EPS72632.1"/>
    <property type="molecule type" value="Genomic_DNA"/>
</dbReference>
<comment type="caution">
    <text evidence="1">The sequence shown here is derived from an EMBL/GenBank/DDBJ whole genome shotgun (WGS) entry which is preliminary data.</text>
</comment>
<proteinExistence type="predicted"/>
<evidence type="ECO:0000313" key="1">
    <source>
        <dbReference type="EMBL" id="EPS72632.1"/>
    </source>
</evidence>
<organism evidence="1 2">
    <name type="scientific">Genlisea aurea</name>
    <dbReference type="NCBI Taxonomy" id="192259"/>
    <lineage>
        <taxon>Eukaryota</taxon>
        <taxon>Viridiplantae</taxon>
        <taxon>Streptophyta</taxon>
        <taxon>Embryophyta</taxon>
        <taxon>Tracheophyta</taxon>
        <taxon>Spermatophyta</taxon>
        <taxon>Magnoliopsida</taxon>
        <taxon>eudicotyledons</taxon>
        <taxon>Gunneridae</taxon>
        <taxon>Pentapetalae</taxon>
        <taxon>asterids</taxon>
        <taxon>lamiids</taxon>
        <taxon>Lamiales</taxon>
        <taxon>Lentibulariaceae</taxon>
        <taxon>Genlisea</taxon>
    </lineage>
</organism>
<feature type="non-terminal residue" evidence="1">
    <location>
        <position position="94"/>
    </location>
</feature>
<reference evidence="1 2" key="1">
    <citation type="journal article" date="2013" name="BMC Genomics">
        <title>The miniature genome of a carnivorous plant Genlisea aurea contains a low number of genes and short non-coding sequences.</title>
        <authorList>
            <person name="Leushkin E.V."/>
            <person name="Sutormin R.A."/>
            <person name="Nabieva E.R."/>
            <person name="Penin A.A."/>
            <person name="Kondrashov A.S."/>
            <person name="Logacheva M.D."/>
        </authorList>
    </citation>
    <scope>NUCLEOTIDE SEQUENCE [LARGE SCALE GENOMIC DNA]</scope>
</reference>
<name>S8EJ38_9LAMI</name>
<dbReference type="AlphaFoldDB" id="S8EJ38"/>
<feature type="non-terminal residue" evidence="1">
    <location>
        <position position="1"/>
    </location>
</feature>
<protein>
    <submittedName>
        <fullName evidence="1">Uncharacterized protein</fullName>
    </submittedName>
</protein>
<keyword evidence="2" id="KW-1185">Reference proteome</keyword>
<sequence length="94" mass="10029">KKKRFSLVKFKGMGGCGPTSLPPPSSTPAIIRSAAEWETKGGPRKLTAANQKKRPTTNPAAVNVVVDIPDVCCTPPGICITSDFSTRNRKPPPR</sequence>